<dbReference type="OrthoDB" id="10556131at2759"/>
<organism evidence="2 3">
    <name type="scientific">Galemys pyrenaicus</name>
    <name type="common">Iberian desman</name>
    <name type="synonym">Pyrenean desman</name>
    <dbReference type="NCBI Taxonomy" id="202257"/>
    <lineage>
        <taxon>Eukaryota</taxon>
        <taxon>Metazoa</taxon>
        <taxon>Chordata</taxon>
        <taxon>Craniata</taxon>
        <taxon>Vertebrata</taxon>
        <taxon>Euteleostomi</taxon>
        <taxon>Mammalia</taxon>
        <taxon>Eutheria</taxon>
        <taxon>Laurasiatheria</taxon>
        <taxon>Eulipotyphla</taxon>
        <taxon>Talpidae</taxon>
        <taxon>Galemys</taxon>
    </lineage>
</organism>
<dbReference type="AlphaFoldDB" id="A0A8J6DFJ0"/>
<evidence type="ECO:0000313" key="3">
    <source>
        <dbReference type="Proteomes" id="UP000700334"/>
    </source>
</evidence>
<feature type="region of interest" description="Disordered" evidence="1">
    <location>
        <begin position="223"/>
        <end position="257"/>
    </location>
</feature>
<reference evidence="2" key="1">
    <citation type="journal article" date="2021" name="Evol. Appl.">
        <title>The genome of the Pyrenean desman and the effects of bottlenecks and inbreeding on the genomic landscape of an endangered species.</title>
        <authorList>
            <person name="Escoda L."/>
            <person name="Castresana J."/>
        </authorList>
    </citation>
    <scope>NUCLEOTIDE SEQUENCE</scope>
    <source>
        <strain evidence="2">IBE-C5619</strain>
    </source>
</reference>
<accession>A0A8J6DFJ0</accession>
<feature type="region of interest" description="Disordered" evidence="1">
    <location>
        <begin position="399"/>
        <end position="427"/>
    </location>
</feature>
<gene>
    <name evidence="2" type="ORF">J0S82_017147</name>
</gene>
<name>A0A8J6DFJ0_GALPY</name>
<proteinExistence type="predicted"/>
<feature type="region of interest" description="Disordered" evidence="1">
    <location>
        <begin position="104"/>
        <end position="180"/>
    </location>
</feature>
<protein>
    <submittedName>
        <fullName evidence="2">Uncharacterized protein</fullName>
    </submittedName>
</protein>
<keyword evidence="3" id="KW-1185">Reference proteome</keyword>
<evidence type="ECO:0000313" key="2">
    <source>
        <dbReference type="EMBL" id="KAG8506241.1"/>
    </source>
</evidence>
<feature type="compositionally biased region" description="Low complexity" evidence="1">
    <location>
        <begin position="144"/>
        <end position="177"/>
    </location>
</feature>
<dbReference type="Proteomes" id="UP000700334">
    <property type="component" value="Unassembled WGS sequence"/>
</dbReference>
<dbReference type="EMBL" id="JAGFMF010012168">
    <property type="protein sequence ID" value="KAG8506241.1"/>
    <property type="molecule type" value="Genomic_DNA"/>
</dbReference>
<sequence length="427" mass="44002">MQGVPALSSLQRKLQEGLLQLSNTKCKGLGEEVKLGAEQPPLSLLSLRASDLAPKLHRGSVCILGGPGAVRGCVRPTAAQSSRSLCLGHHRCWGRVPGLLTRLGGASSLTHQPPPASSRSSSSGGGSSSCECTRVAEGECADTGRSAQPSSPPASLAPASGSRPPAGPAPSSGPGQPESYPCHLATAAWVQKGTILSRLPALPGGGGIIFAFWSGCQRGGPVGHLPSPASERLPGSGRDQTPRGTEHLGTGGSGGRRSILVGNWSWSERTAGGAAAASEIPSGGGDSSIAGFLFFFSPPPRLLLRLGPWCSPTGSPAPLSCETGCGEGSWILVCRLLVPTQVSLLSMEEDIDTRKINNSFLRDHSYATEGNASPAACRRRWAGRKLQIAVLGGQRGAQWRRLSGQGPGRGPGSQGRRPVRPTSVRAR</sequence>
<comment type="caution">
    <text evidence="2">The sequence shown here is derived from an EMBL/GenBank/DDBJ whole genome shotgun (WGS) entry which is preliminary data.</text>
</comment>
<evidence type="ECO:0000256" key="1">
    <source>
        <dbReference type="SAM" id="MobiDB-lite"/>
    </source>
</evidence>